<evidence type="ECO:0000256" key="2">
    <source>
        <dbReference type="SAM" id="Phobius"/>
    </source>
</evidence>
<evidence type="ECO:0000256" key="1">
    <source>
        <dbReference type="SAM" id="MobiDB-lite"/>
    </source>
</evidence>
<dbReference type="SMR" id="A2FRG5"/>
<dbReference type="KEGG" id="tva:4750207"/>
<evidence type="ECO:0000313" key="3">
    <source>
        <dbReference type="EMBL" id="EAX92495.1"/>
    </source>
</evidence>
<dbReference type="VEuPathDB" id="TrichDB:TVAG_344510"/>
<protein>
    <submittedName>
        <fullName evidence="3">Uncharacterized protein</fullName>
    </submittedName>
</protein>
<feature type="transmembrane region" description="Helical" evidence="2">
    <location>
        <begin position="391"/>
        <end position="414"/>
    </location>
</feature>
<proteinExistence type="predicted"/>
<dbReference type="PANTHER" id="PTHR16861:SF4">
    <property type="entry name" value="SH3 DOMAIN PROTEIN (AFU_ORTHOLOGUE AFUA_1G13610)"/>
    <property type="match status" value="1"/>
</dbReference>
<dbReference type="AlphaFoldDB" id="A2FRG5"/>
<feature type="region of interest" description="Disordered" evidence="1">
    <location>
        <begin position="262"/>
        <end position="385"/>
    </location>
</feature>
<dbReference type="Proteomes" id="UP000001542">
    <property type="component" value="Unassembled WGS sequence"/>
</dbReference>
<dbReference type="RefSeq" id="XP_001305425.1">
    <property type="nucleotide sequence ID" value="XM_001305424.1"/>
</dbReference>
<dbReference type="STRING" id="5722.A2FRG5"/>
<feature type="compositionally biased region" description="Pro residues" evidence="1">
    <location>
        <begin position="325"/>
        <end position="337"/>
    </location>
</feature>
<sequence>MTELTPKTRTVLLDKQTYTLENCIFQNLSTSSNQGSAIYYNYNNGNGALFIIACRFLNCNADRSGGAIRAQKYQTFEINTTTAENCRTGQSGDETFKWGQFVYADSIETSHTTIKSVTLDKCPGEIVDANQRPLRIESTTFHFTDSNISNCACSYCFAFYAGHCDLDVSYINVVNGSAYAVAVELEYCTGSLKHISFDHVKQEYANMSVIYYFNSTVTMDAFSFTNYDINISAHLFGYSKKGVPSGHATLSHLVCNPEFHNVQEADPNETPAPEKPTQEPEKPTQEPEKPTPAPEKPTQEPENPTQEPEKPTPAPEKPTQEPEKPTPAPEKPTPAPEKPTQEPEKPTQEPENPTQEPEKPTQEPTQISSSSGQPANVDERKAEKGGLGSGAIVAIVIVVIVVIVVIIVVVYFFVIRKNHDYKNDIGSDTGSAETEEEIPAPGAVADEKMMGRTVDYQTKDDSIVYATQTNGPDVDIVP</sequence>
<keyword evidence="2" id="KW-1133">Transmembrane helix</keyword>
<feature type="compositionally biased region" description="Basic and acidic residues" evidence="1">
    <location>
        <begin position="339"/>
        <end position="348"/>
    </location>
</feature>
<accession>A2FRG5</accession>
<reference evidence="3" key="2">
    <citation type="journal article" date="2007" name="Science">
        <title>Draft genome sequence of the sexually transmitted pathogen Trichomonas vaginalis.</title>
        <authorList>
            <person name="Carlton J.M."/>
            <person name="Hirt R.P."/>
            <person name="Silva J.C."/>
            <person name="Delcher A.L."/>
            <person name="Schatz M."/>
            <person name="Zhao Q."/>
            <person name="Wortman J.R."/>
            <person name="Bidwell S.L."/>
            <person name="Alsmark U.C.M."/>
            <person name="Besteiro S."/>
            <person name="Sicheritz-Ponten T."/>
            <person name="Noel C.J."/>
            <person name="Dacks J.B."/>
            <person name="Foster P.G."/>
            <person name="Simillion C."/>
            <person name="Van de Peer Y."/>
            <person name="Miranda-Saavedra D."/>
            <person name="Barton G.J."/>
            <person name="Westrop G.D."/>
            <person name="Mueller S."/>
            <person name="Dessi D."/>
            <person name="Fiori P.L."/>
            <person name="Ren Q."/>
            <person name="Paulsen I."/>
            <person name="Zhang H."/>
            <person name="Bastida-Corcuera F.D."/>
            <person name="Simoes-Barbosa A."/>
            <person name="Brown M.T."/>
            <person name="Hayes R.D."/>
            <person name="Mukherjee M."/>
            <person name="Okumura C.Y."/>
            <person name="Schneider R."/>
            <person name="Smith A.J."/>
            <person name="Vanacova S."/>
            <person name="Villalvazo M."/>
            <person name="Haas B.J."/>
            <person name="Pertea M."/>
            <person name="Feldblyum T.V."/>
            <person name="Utterback T.R."/>
            <person name="Shu C.L."/>
            <person name="Osoegawa K."/>
            <person name="de Jong P.J."/>
            <person name="Hrdy I."/>
            <person name="Horvathova L."/>
            <person name="Zubacova Z."/>
            <person name="Dolezal P."/>
            <person name="Malik S.B."/>
            <person name="Logsdon J.M. Jr."/>
            <person name="Henze K."/>
            <person name="Gupta A."/>
            <person name="Wang C.C."/>
            <person name="Dunne R.L."/>
            <person name="Upcroft J.A."/>
            <person name="Upcroft P."/>
            <person name="White O."/>
            <person name="Salzberg S.L."/>
            <person name="Tang P."/>
            <person name="Chiu C.-H."/>
            <person name="Lee Y.-S."/>
            <person name="Embley T.M."/>
            <person name="Coombs G.H."/>
            <person name="Mottram J.C."/>
            <person name="Tachezy J."/>
            <person name="Fraser-Liggett C.M."/>
            <person name="Johnson P.J."/>
        </authorList>
    </citation>
    <scope>NUCLEOTIDE SEQUENCE [LARGE SCALE GENOMIC DNA]</scope>
    <source>
        <strain evidence="3">G3</strain>
    </source>
</reference>
<organism evidence="3 4">
    <name type="scientific">Trichomonas vaginalis (strain ATCC PRA-98 / G3)</name>
    <dbReference type="NCBI Taxonomy" id="412133"/>
    <lineage>
        <taxon>Eukaryota</taxon>
        <taxon>Metamonada</taxon>
        <taxon>Parabasalia</taxon>
        <taxon>Trichomonadida</taxon>
        <taxon>Trichomonadidae</taxon>
        <taxon>Trichomonas</taxon>
    </lineage>
</organism>
<dbReference type="PANTHER" id="PTHR16861">
    <property type="entry name" value="GLYCOPROTEIN 38"/>
    <property type="match status" value="1"/>
</dbReference>
<evidence type="ECO:0000313" key="4">
    <source>
        <dbReference type="Proteomes" id="UP000001542"/>
    </source>
</evidence>
<name>A2FRG5_TRIV3</name>
<reference evidence="3" key="1">
    <citation type="submission" date="2006-10" db="EMBL/GenBank/DDBJ databases">
        <authorList>
            <person name="Amadeo P."/>
            <person name="Zhao Q."/>
            <person name="Wortman J."/>
            <person name="Fraser-Liggett C."/>
            <person name="Carlton J."/>
        </authorList>
    </citation>
    <scope>NUCLEOTIDE SEQUENCE</scope>
    <source>
        <strain evidence="3">G3</strain>
    </source>
</reference>
<dbReference type="EMBL" id="DS113964">
    <property type="protein sequence ID" value="EAX92495.1"/>
    <property type="molecule type" value="Genomic_DNA"/>
</dbReference>
<keyword evidence="4" id="KW-1185">Reference proteome</keyword>
<dbReference type="PRINTS" id="PR01217">
    <property type="entry name" value="PRICHEXTENSN"/>
</dbReference>
<dbReference type="eggNOG" id="KOG1216">
    <property type="taxonomic scope" value="Eukaryota"/>
</dbReference>
<dbReference type="InParanoid" id="A2FRG5"/>
<keyword evidence="2" id="KW-0812">Transmembrane</keyword>
<feature type="compositionally biased region" description="Basic and acidic residues" evidence="1">
    <location>
        <begin position="276"/>
        <end position="289"/>
    </location>
</feature>
<gene>
    <name evidence="3" type="ORF">TVAG_344510</name>
</gene>
<keyword evidence="2" id="KW-0472">Membrane</keyword>
<dbReference type="VEuPathDB" id="TrichDB:TVAGG3_0826730"/>